<dbReference type="Gene3D" id="3.30.450.40">
    <property type="match status" value="1"/>
</dbReference>
<dbReference type="EMBL" id="AFNV02000037">
    <property type="protein sequence ID" value="ERJ17499.1"/>
    <property type="molecule type" value="Genomic_DNA"/>
</dbReference>
<dbReference type="InterPro" id="IPR029016">
    <property type="entry name" value="GAF-like_dom_sf"/>
</dbReference>
<dbReference type="Proteomes" id="UP000006242">
    <property type="component" value="Unassembled WGS sequence"/>
</dbReference>
<dbReference type="Pfam" id="PF00563">
    <property type="entry name" value="EAL"/>
    <property type="match status" value="1"/>
</dbReference>
<dbReference type="InterPro" id="IPR029787">
    <property type="entry name" value="Nucleotide_cyclase"/>
</dbReference>
<dbReference type="STRING" id="1033802.SSPSH_003711"/>
<accession>U2FMQ2</accession>
<proteinExistence type="predicted"/>
<feature type="region of interest" description="Disordered" evidence="1">
    <location>
        <begin position="25"/>
        <end position="55"/>
    </location>
</feature>
<dbReference type="PANTHER" id="PTHR33121">
    <property type="entry name" value="CYCLIC DI-GMP PHOSPHODIESTERASE PDEF"/>
    <property type="match status" value="1"/>
</dbReference>
<dbReference type="Gene3D" id="3.20.20.450">
    <property type="entry name" value="EAL domain"/>
    <property type="match status" value="1"/>
</dbReference>
<dbReference type="Gene3D" id="3.30.70.270">
    <property type="match status" value="1"/>
</dbReference>
<feature type="compositionally biased region" description="Basic and acidic residues" evidence="1">
    <location>
        <begin position="41"/>
        <end position="50"/>
    </location>
</feature>
<keyword evidence="3" id="KW-0378">Hydrolase</keyword>
<protein>
    <submittedName>
        <fullName evidence="3">Motility regulator protein</fullName>
        <ecNumber evidence="3">3.1.4.52</ecNumber>
    </submittedName>
</protein>
<dbReference type="AlphaFoldDB" id="U2FMQ2"/>
<keyword evidence="4" id="KW-1185">Reference proteome</keyword>
<reference evidence="3 4" key="2">
    <citation type="journal article" date="2013" name="PLoS ONE">
        <title>INDIGO - INtegrated Data Warehouse of MIcrobial GenOmes with Examples from the Red Sea Extremophiles.</title>
        <authorList>
            <person name="Alam I."/>
            <person name="Antunes A."/>
            <person name="Kamau A.A."/>
            <person name="Ba Alawi W."/>
            <person name="Kalkatawi M."/>
            <person name="Stingl U."/>
            <person name="Bajic V.B."/>
        </authorList>
    </citation>
    <scope>NUCLEOTIDE SEQUENCE [LARGE SCALE GENOMIC DNA]</scope>
    <source>
        <strain evidence="3 4">E1L3A</strain>
    </source>
</reference>
<dbReference type="EC" id="3.1.4.52" evidence="3"/>
<dbReference type="InterPro" id="IPR043128">
    <property type="entry name" value="Rev_trsase/Diguanyl_cyclase"/>
</dbReference>
<dbReference type="InterPro" id="IPR001633">
    <property type="entry name" value="EAL_dom"/>
</dbReference>
<evidence type="ECO:0000259" key="2">
    <source>
        <dbReference type="PROSITE" id="PS50883"/>
    </source>
</evidence>
<gene>
    <name evidence="3" type="primary">morA</name>
    <name evidence="3" type="ORF">SSPSH_003711</name>
</gene>
<sequence length="685" mass="76523">MSTIAQMPAWRAGRRACKSARQRPWARQGVAIRQKPAQAGEKVKDDKNADVAESGRTAHARIVDNEPVYGGASDPPELKSLDARVGELLRSELWEDSYEERYDRFTRLVGRIFDAPEALIVLFDEAQYSFKSRFGFQLGTARAEIELCRQTADYRDVFVIEDMHGEGSKSQDAGDEQARNMRFFAGRALHTDAGAVVGCVALLDFKPRAFDVSARQTLAEIALLVEEEFTLNEALASTRAGMAELLDRDAALPSATHIIAYEKIELLAEQARDGRRKLGIFYLSVDNLYDMSLAYGPGRIQAMINRWMDDLRDNNDNLIYIARLTERGFVGAFEFDGSVHAARRHCEQLRARAQCEIAHEDVHFSFEASCGLCVHPDHGDSGVALIGRAQLAHENQSWAGDTALFNAAIAKRFRRQAALRTRFESAVRNGDVTFHAQPIFANADQSLMGVELLARWQDAELGEVSPTEFVPVIDPEKGPRRALVAYALDSACRYIAAWQAASRFVPYVTINVPGAEVLQHDFHDLIDATLARHDVEGRHLVFELTERSVIRDFERMARGLRRLTETGARIAIDDFGSGYSSIAYLTRLPVSIVKLDKRVVQHIEHEGAAHELARGIVALAHGQDLLVVAEGVETQQQWDRIQTMGCEYVQGYLLERPMPEPALFELVEQHRAGSAKHGDNERAPE</sequence>
<dbReference type="SUPFAM" id="SSF55073">
    <property type="entry name" value="Nucleotide cyclase"/>
    <property type="match status" value="1"/>
</dbReference>
<dbReference type="InterPro" id="IPR003018">
    <property type="entry name" value="GAF"/>
</dbReference>
<dbReference type="CDD" id="cd01948">
    <property type="entry name" value="EAL"/>
    <property type="match status" value="1"/>
</dbReference>
<dbReference type="PANTHER" id="PTHR33121:SF70">
    <property type="entry name" value="SIGNALING PROTEIN YKOW"/>
    <property type="match status" value="1"/>
</dbReference>
<dbReference type="SUPFAM" id="SSF141868">
    <property type="entry name" value="EAL domain-like"/>
    <property type="match status" value="1"/>
</dbReference>
<evidence type="ECO:0000313" key="4">
    <source>
        <dbReference type="Proteomes" id="UP000006242"/>
    </source>
</evidence>
<evidence type="ECO:0000256" key="1">
    <source>
        <dbReference type="SAM" id="MobiDB-lite"/>
    </source>
</evidence>
<dbReference type="PROSITE" id="PS50883">
    <property type="entry name" value="EAL"/>
    <property type="match status" value="1"/>
</dbReference>
<dbReference type="GO" id="GO:0071111">
    <property type="term" value="F:cyclic-guanylate-specific phosphodiesterase activity"/>
    <property type="evidence" value="ECO:0007669"/>
    <property type="project" value="UniProtKB-EC"/>
</dbReference>
<dbReference type="InterPro" id="IPR050706">
    <property type="entry name" value="Cyclic-di-GMP_PDE-like"/>
</dbReference>
<dbReference type="SMART" id="SM00052">
    <property type="entry name" value="EAL"/>
    <property type="match status" value="1"/>
</dbReference>
<comment type="caution">
    <text evidence="3">The sequence shown here is derived from an EMBL/GenBank/DDBJ whole genome shotgun (WGS) entry which is preliminary data.</text>
</comment>
<organism evidence="3 4">
    <name type="scientific">Salinisphaera shabanensis E1L3A</name>
    <dbReference type="NCBI Taxonomy" id="1033802"/>
    <lineage>
        <taxon>Bacteria</taxon>
        <taxon>Pseudomonadati</taxon>
        <taxon>Pseudomonadota</taxon>
        <taxon>Gammaproteobacteria</taxon>
        <taxon>Salinisphaerales</taxon>
        <taxon>Salinisphaeraceae</taxon>
        <taxon>Salinisphaera</taxon>
    </lineage>
</organism>
<evidence type="ECO:0000313" key="3">
    <source>
        <dbReference type="EMBL" id="ERJ17499.1"/>
    </source>
</evidence>
<dbReference type="InterPro" id="IPR035919">
    <property type="entry name" value="EAL_sf"/>
</dbReference>
<reference evidence="3 4" key="1">
    <citation type="journal article" date="2011" name="J. Bacteriol.">
        <title>Genome sequence of Salinisphaera shabanensis, a gammaproteobacterium from the harsh, variable environment of the brine-seawater interface of the Shaban Deep in the Red Sea.</title>
        <authorList>
            <person name="Antunes A."/>
            <person name="Alam I."/>
            <person name="Bajic V.B."/>
            <person name="Stingl U."/>
        </authorList>
    </citation>
    <scope>NUCLEOTIDE SEQUENCE [LARGE SCALE GENOMIC DNA]</scope>
    <source>
        <strain evidence="3 4">E1L3A</strain>
    </source>
</reference>
<name>U2FMQ2_9GAMM</name>
<dbReference type="SMART" id="SM00065">
    <property type="entry name" value="GAF"/>
    <property type="match status" value="1"/>
</dbReference>
<dbReference type="SUPFAM" id="SSF55781">
    <property type="entry name" value="GAF domain-like"/>
    <property type="match status" value="1"/>
</dbReference>
<dbReference type="eggNOG" id="COG5001">
    <property type="taxonomic scope" value="Bacteria"/>
</dbReference>
<feature type="domain" description="EAL" evidence="2">
    <location>
        <begin position="416"/>
        <end position="671"/>
    </location>
</feature>